<accession>A0A0G1A3S2</accession>
<evidence type="ECO:0000313" key="2">
    <source>
        <dbReference type="Proteomes" id="UP000034837"/>
    </source>
</evidence>
<evidence type="ECO:0000313" key="1">
    <source>
        <dbReference type="EMBL" id="KKS55574.1"/>
    </source>
</evidence>
<protein>
    <submittedName>
        <fullName evidence="1">Uncharacterized protein</fullName>
    </submittedName>
</protein>
<sequence length="99" mass="10990">MYAHSISYILAELIQIKITNHLMVILIGGVYLKKSELILRPIGSADVCQLADPKPLPFCPPVACPSKAERRMRGNPSGFSERQDLKLDGGWSFDFSNTL</sequence>
<proteinExistence type="predicted"/>
<dbReference type="AlphaFoldDB" id="A0A0G1A3S2"/>
<gene>
    <name evidence="1" type="ORF">UV20_C0025G0004</name>
</gene>
<dbReference type="Proteomes" id="UP000034837">
    <property type="component" value="Unassembled WGS sequence"/>
</dbReference>
<dbReference type="EMBL" id="LCDO01000025">
    <property type="protein sequence ID" value="KKS55574.1"/>
    <property type="molecule type" value="Genomic_DNA"/>
</dbReference>
<comment type="caution">
    <text evidence="1">The sequence shown here is derived from an EMBL/GenBank/DDBJ whole genome shotgun (WGS) entry which is preliminary data.</text>
</comment>
<reference evidence="1 2" key="1">
    <citation type="journal article" date="2015" name="Nature">
        <title>rRNA introns, odd ribosomes, and small enigmatic genomes across a large radiation of phyla.</title>
        <authorList>
            <person name="Brown C.T."/>
            <person name="Hug L.A."/>
            <person name="Thomas B.C."/>
            <person name="Sharon I."/>
            <person name="Castelle C.J."/>
            <person name="Singh A."/>
            <person name="Wilkins M.J."/>
            <person name="Williams K.H."/>
            <person name="Banfield J.F."/>
        </authorList>
    </citation>
    <scope>NUCLEOTIDE SEQUENCE [LARGE SCALE GENOMIC DNA]</scope>
</reference>
<organism evidence="1 2">
    <name type="scientific">Candidatus Magasanikbacteria bacterium GW2011_GWA2_42_32</name>
    <dbReference type="NCBI Taxonomy" id="1619039"/>
    <lineage>
        <taxon>Bacteria</taxon>
        <taxon>Candidatus Magasanikiibacteriota</taxon>
    </lineage>
</organism>
<name>A0A0G1A3S2_9BACT</name>